<sequence length="32" mass="3649">MTDLRRFGGPINTNKPSATTIVLQKNNYKIEK</sequence>
<name>A0A6C0JWM5_9ZZZZ</name>
<proteinExistence type="predicted"/>
<evidence type="ECO:0000313" key="1">
    <source>
        <dbReference type="EMBL" id="QHU10165.1"/>
    </source>
</evidence>
<dbReference type="AlphaFoldDB" id="A0A6C0JWM5"/>
<dbReference type="EMBL" id="MN740750">
    <property type="protein sequence ID" value="QHU10165.1"/>
    <property type="molecule type" value="Genomic_DNA"/>
</dbReference>
<organism evidence="1">
    <name type="scientific">viral metagenome</name>
    <dbReference type="NCBI Taxonomy" id="1070528"/>
    <lineage>
        <taxon>unclassified sequences</taxon>
        <taxon>metagenomes</taxon>
        <taxon>organismal metagenomes</taxon>
    </lineage>
</organism>
<reference evidence="1" key="1">
    <citation type="journal article" date="2020" name="Nature">
        <title>Giant virus diversity and host interactions through global metagenomics.</title>
        <authorList>
            <person name="Schulz F."/>
            <person name="Roux S."/>
            <person name="Paez-Espino D."/>
            <person name="Jungbluth S."/>
            <person name="Walsh D.A."/>
            <person name="Denef V.J."/>
            <person name="McMahon K.D."/>
            <person name="Konstantinidis K.T."/>
            <person name="Eloe-Fadrosh E.A."/>
            <person name="Kyrpides N.C."/>
            <person name="Woyke T."/>
        </authorList>
    </citation>
    <scope>NUCLEOTIDE SEQUENCE</scope>
    <source>
        <strain evidence="1">GVMAG-S-1101164-67</strain>
    </source>
</reference>
<accession>A0A6C0JWM5</accession>
<protein>
    <submittedName>
        <fullName evidence="1">Uncharacterized protein</fullName>
    </submittedName>
</protein>